<dbReference type="PANTHER" id="PTHR48177">
    <property type="entry name" value="TRANSMEMBRANE PROTEIN 189"/>
    <property type="match status" value="1"/>
</dbReference>
<comment type="subcellular location">
    <subcellularLocation>
        <location evidence="1">Membrane</location>
        <topology evidence="1">Multi-pass membrane protein</topology>
    </subcellularLocation>
</comment>
<evidence type="ECO:0000313" key="8">
    <source>
        <dbReference type="EMBL" id="TNN50464.1"/>
    </source>
</evidence>
<gene>
    <name evidence="8" type="primary">TMEM189_1</name>
    <name evidence="8" type="ORF">EYF80_039333</name>
</gene>
<dbReference type="InterPro" id="IPR052601">
    <property type="entry name" value="Plasmalogen_desaturase"/>
</dbReference>
<keyword evidence="4" id="KW-1133">Transmembrane helix</keyword>
<feature type="domain" description="Lipid desaturase" evidence="7">
    <location>
        <begin position="31"/>
        <end position="73"/>
    </location>
</feature>
<dbReference type="EMBL" id="SRLO01000616">
    <property type="protein sequence ID" value="TNN50464.1"/>
    <property type="molecule type" value="Genomic_DNA"/>
</dbReference>
<dbReference type="InterPro" id="IPR019547">
    <property type="entry name" value="Lipid_desat"/>
</dbReference>
<dbReference type="AlphaFoldDB" id="A0A4Z2GCN5"/>
<feature type="region of interest" description="Disordered" evidence="6">
    <location>
        <begin position="65"/>
        <end position="88"/>
    </location>
</feature>
<keyword evidence="5" id="KW-0472">Membrane</keyword>
<dbReference type="PANTHER" id="PTHR48177:SF1">
    <property type="entry name" value="PLASMANYLETHANOLAMINE DESATURASE 1"/>
    <property type="match status" value="1"/>
</dbReference>
<reference evidence="8 9" key="1">
    <citation type="submission" date="2019-03" db="EMBL/GenBank/DDBJ databases">
        <title>First draft genome of Liparis tanakae, snailfish: a comprehensive survey of snailfish specific genes.</title>
        <authorList>
            <person name="Kim W."/>
            <person name="Song I."/>
            <person name="Jeong J.-H."/>
            <person name="Kim D."/>
            <person name="Kim S."/>
            <person name="Ryu S."/>
            <person name="Song J.Y."/>
            <person name="Lee S.K."/>
        </authorList>
    </citation>
    <scope>NUCLEOTIDE SEQUENCE [LARGE SCALE GENOMIC DNA]</scope>
    <source>
        <tissue evidence="8">Muscle</tissue>
    </source>
</reference>
<evidence type="ECO:0000256" key="3">
    <source>
        <dbReference type="ARBA" id="ARBA00022692"/>
    </source>
</evidence>
<comment type="similarity">
    <text evidence="2">Belongs to the fatty acid desaturase CarF family.</text>
</comment>
<comment type="caution">
    <text evidence="8">The sequence shown here is derived from an EMBL/GenBank/DDBJ whole genome shotgun (WGS) entry which is preliminary data.</text>
</comment>
<dbReference type="UniPathway" id="UPA00199"/>
<keyword evidence="3 8" id="KW-0812">Transmembrane</keyword>
<evidence type="ECO:0000256" key="6">
    <source>
        <dbReference type="SAM" id="MobiDB-lite"/>
    </source>
</evidence>
<sequence>MLALFITLNSLINYSINCPLFGSKSVRRLPSSQIHKWRLSSCGLPLWVTLLQDWHLALPRKHHRIHHMSPPETTSQAEGGGGGGRREEEKGGVTILAFWVEPMDHTSHGAPPTIT</sequence>
<keyword evidence="9" id="KW-1185">Reference proteome</keyword>
<evidence type="ECO:0000256" key="2">
    <source>
        <dbReference type="ARBA" id="ARBA00007620"/>
    </source>
</evidence>
<dbReference type="GO" id="GO:0006631">
    <property type="term" value="P:fatty acid metabolic process"/>
    <property type="evidence" value="ECO:0007669"/>
    <property type="project" value="UniProtKB-UniPathway"/>
</dbReference>
<dbReference type="GO" id="GO:0008611">
    <property type="term" value="P:ether lipid biosynthetic process"/>
    <property type="evidence" value="ECO:0007669"/>
    <property type="project" value="TreeGrafter"/>
</dbReference>
<dbReference type="Pfam" id="PF10520">
    <property type="entry name" value="Lipid_desat"/>
    <property type="match status" value="1"/>
</dbReference>
<name>A0A4Z2GCN5_9TELE</name>
<dbReference type="Proteomes" id="UP000314294">
    <property type="component" value="Unassembled WGS sequence"/>
</dbReference>
<accession>A0A4Z2GCN5</accession>
<evidence type="ECO:0000256" key="5">
    <source>
        <dbReference type="ARBA" id="ARBA00023136"/>
    </source>
</evidence>
<proteinExistence type="inferred from homology"/>
<evidence type="ECO:0000259" key="7">
    <source>
        <dbReference type="Pfam" id="PF10520"/>
    </source>
</evidence>
<dbReference type="GO" id="GO:0050207">
    <property type="term" value="F:plasmanylethanolamine desaturase activity"/>
    <property type="evidence" value="ECO:0007669"/>
    <property type="project" value="TreeGrafter"/>
</dbReference>
<protein>
    <submittedName>
        <fullName evidence="8">Transmembrane protein 189</fullName>
    </submittedName>
</protein>
<evidence type="ECO:0000313" key="9">
    <source>
        <dbReference type="Proteomes" id="UP000314294"/>
    </source>
</evidence>
<organism evidence="8 9">
    <name type="scientific">Liparis tanakae</name>
    <name type="common">Tanaka's snailfish</name>
    <dbReference type="NCBI Taxonomy" id="230148"/>
    <lineage>
        <taxon>Eukaryota</taxon>
        <taxon>Metazoa</taxon>
        <taxon>Chordata</taxon>
        <taxon>Craniata</taxon>
        <taxon>Vertebrata</taxon>
        <taxon>Euteleostomi</taxon>
        <taxon>Actinopterygii</taxon>
        <taxon>Neopterygii</taxon>
        <taxon>Teleostei</taxon>
        <taxon>Neoteleostei</taxon>
        <taxon>Acanthomorphata</taxon>
        <taxon>Eupercaria</taxon>
        <taxon>Perciformes</taxon>
        <taxon>Cottioidei</taxon>
        <taxon>Cottales</taxon>
        <taxon>Liparidae</taxon>
        <taxon>Liparis</taxon>
    </lineage>
</organism>
<evidence type="ECO:0000256" key="4">
    <source>
        <dbReference type="ARBA" id="ARBA00022989"/>
    </source>
</evidence>
<evidence type="ECO:0000256" key="1">
    <source>
        <dbReference type="ARBA" id="ARBA00004141"/>
    </source>
</evidence>
<dbReference type="GO" id="GO:0005789">
    <property type="term" value="C:endoplasmic reticulum membrane"/>
    <property type="evidence" value="ECO:0007669"/>
    <property type="project" value="TreeGrafter"/>
</dbReference>